<protein>
    <recommendedName>
        <fullName evidence="3">Tetratricopeptide repeat protein</fullName>
    </recommendedName>
</protein>
<dbReference type="Proteomes" id="UP001229025">
    <property type="component" value="Unassembled WGS sequence"/>
</dbReference>
<dbReference type="EMBL" id="JASCSA010000016">
    <property type="protein sequence ID" value="MDI5885782.1"/>
    <property type="molecule type" value="Genomic_DNA"/>
</dbReference>
<comment type="caution">
    <text evidence="1">The sequence shown here is derived from an EMBL/GenBank/DDBJ whole genome shotgun (WGS) entry which is preliminary data.</text>
</comment>
<dbReference type="SUPFAM" id="SSF48452">
    <property type="entry name" value="TPR-like"/>
    <property type="match status" value="1"/>
</dbReference>
<accession>A0ABT6UW92</accession>
<evidence type="ECO:0000313" key="1">
    <source>
        <dbReference type="EMBL" id="MDI5885782.1"/>
    </source>
</evidence>
<reference evidence="2" key="2">
    <citation type="submission" date="2023-07" db="EMBL/GenBank/DDBJ databases">
        <title>Genome-based characterization of strain KMM 296 and proposal for reclassification of Cobetia litoralis and Cobetia pacifica, and emended description of the species Cobetia amphilecti and Cobetia marina.</title>
        <authorList>
            <person name="Balabanova L."/>
            <person name="Nedashkovskaya O."/>
        </authorList>
    </citation>
    <scope>NUCLEOTIDE SEQUENCE [LARGE SCALE GENOMIC DNA]</scope>
    <source>
        <strain evidence="2">NRIC 0815</strain>
    </source>
</reference>
<evidence type="ECO:0008006" key="3">
    <source>
        <dbReference type="Google" id="ProtNLM"/>
    </source>
</evidence>
<reference evidence="1 2" key="1">
    <citation type="submission" date="2023-04" db="EMBL/GenBank/DDBJ databases">
        <authorList>
            <person name="Otstavnykh N."/>
            <person name="Seitkalieva A."/>
            <person name="Bystritskaya E."/>
        </authorList>
    </citation>
    <scope>NUCLEOTIDE SEQUENCE [LARGE SCALE GENOMIC DNA]</scope>
    <source>
        <strain evidence="1 2">NRIC 0815</strain>
    </source>
</reference>
<sequence>MATPSDWFAPAHATWSAGQRHKALQQLIDHFNQRPRPREAGLFKQISYYLFLLADYRSASQILAQGHVECPADEEIALNQVVCLSRANDAAGSLAAGEALAARGCLNPVLFDSLASSAARLKRHDEAREHGSRALALKDEQHGSLPLAKGWRLPAESPSAVAAGKTRVLSFGLWGKGPRYLNGMLHNLLLAPVLYPGWRVRLYHDDSVPDDFLALARELDAELCERPSSDTLRQRLCWRFAVADDPTVGYFVVRDCDSVISLREVRAVQMWLTSGRFFHVMRDWWSHTDLVLAGLWGGVAGVLPPLETLLAQWQPQHVETPNIDQWFMKECVWRYLRESLVSHDRCYSLLIKGRDSLKFPDDVLGEAPGGTAHVGSDEWTRDRAFQLRQLGPWLKEASWMRDSEV</sequence>
<dbReference type="InterPro" id="IPR011990">
    <property type="entry name" value="TPR-like_helical_dom_sf"/>
</dbReference>
<evidence type="ECO:0000313" key="2">
    <source>
        <dbReference type="Proteomes" id="UP001229025"/>
    </source>
</evidence>
<keyword evidence="2" id="KW-1185">Reference proteome</keyword>
<name>A0ABT6UW92_9GAMM</name>
<organism evidence="1 2">
    <name type="scientific">Cobetia amphilecti</name>
    <dbReference type="NCBI Taxonomy" id="1055104"/>
    <lineage>
        <taxon>Bacteria</taxon>
        <taxon>Pseudomonadati</taxon>
        <taxon>Pseudomonadota</taxon>
        <taxon>Gammaproteobacteria</taxon>
        <taxon>Oceanospirillales</taxon>
        <taxon>Halomonadaceae</taxon>
        <taxon>Cobetia</taxon>
    </lineage>
</organism>
<proteinExistence type="predicted"/>
<dbReference type="RefSeq" id="WP_215823878.1">
    <property type="nucleotide sequence ID" value="NZ_JASCSA010000016.1"/>
</dbReference>
<gene>
    <name evidence="1" type="ORF">QLT01_15655</name>
</gene>